<evidence type="ECO:0000256" key="1">
    <source>
        <dbReference type="SAM" id="MobiDB-lite"/>
    </source>
</evidence>
<dbReference type="KEGG" id="tsy:THSYN_02315"/>
<dbReference type="RefSeq" id="WP_157817402.1">
    <property type="nucleotide sequence ID" value="NZ_CP020370.1"/>
</dbReference>
<dbReference type="EMBL" id="CP020370">
    <property type="protein sequence ID" value="AUB79908.1"/>
    <property type="molecule type" value="Genomic_DNA"/>
</dbReference>
<dbReference type="Proteomes" id="UP000232638">
    <property type="component" value="Chromosome"/>
</dbReference>
<protein>
    <recommendedName>
        <fullName evidence="5">LTXXQ motif family protein</fullName>
    </recommendedName>
</protein>
<keyword evidence="2" id="KW-0732">Signal</keyword>
<accession>A0A2K8U2U6</accession>
<feature type="compositionally biased region" description="Gly residues" evidence="1">
    <location>
        <begin position="184"/>
        <end position="193"/>
    </location>
</feature>
<evidence type="ECO:0000256" key="2">
    <source>
        <dbReference type="SAM" id="SignalP"/>
    </source>
</evidence>
<sequence length="216" mass="23189">MFNTPRVLSFASTAVLALALSQGPALAQAPATAPVATPPAAPAATAPAAAEDPRARMDAMRAERRASCDKMMAMTPEERAAMRETHWKEMRARAAVRGVELPETPPWVAAEQRRKEAHEQFEKYRKTVEALTPEQLEAVRAMFGAGDPPMQDPDWSMPPMPPMPPQRPMRGGYGYGPQGGYPGYGPGPYQGGPGPMPMPYDEGAMEQAAPPAPAQP</sequence>
<reference evidence="3 4" key="1">
    <citation type="submission" date="2017-03" db="EMBL/GenBank/DDBJ databases">
        <title>Complete genome sequence of Candidatus 'Thiodictyon syntrophicum' sp. nov. strain Cad16T, a photolithoautotroph purple sulfur bacterium isolated from an alpine meromictic lake.</title>
        <authorList>
            <person name="Luedin S.M."/>
            <person name="Pothier J.F."/>
            <person name="Danza F."/>
            <person name="Storelli N."/>
            <person name="Wittwer M."/>
            <person name="Tonolla M."/>
        </authorList>
    </citation>
    <scope>NUCLEOTIDE SEQUENCE [LARGE SCALE GENOMIC DNA]</scope>
    <source>
        <strain evidence="3 4">Cad16T</strain>
    </source>
</reference>
<name>A0A2K8U2U6_9GAMM</name>
<feature type="chain" id="PRO_5014784825" description="LTXXQ motif family protein" evidence="2">
    <location>
        <begin position="28"/>
        <end position="216"/>
    </location>
</feature>
<evidence type="ECO:0000313" key="3">
    <source>
        <dbReference type="EMBL" id="AUB79908.1"/>
    </source>
</evidence>
<gene>
    <name evidence="3" type="ORF">THSYN_02315</name>
</gene>
<organism evidence="3 4">
    <name type="scientific">Candidatus Thiodictyon syntrophicum</name>
    <dbReference type="NCBI Taxonomy" id="1166950"/>
    <lineage>
        <taxon>Bacteria</taxon>
        <taxon>Pseudomonadati</taxon>
        <taxon>Pseudomonadota</taxon>
        <taxon>Gammaproteobacteria</taxon>
        <taxon>Chromatiales</taxon>
        <taxon>Chromatiaceae</taxon>
        <taxon>Thiodictyon</taxon>
    </lineage>
</organism>
<feature type="region of interest" description="Disordered" evidence="1">
    <location>
        <begin position="34"/>
        <end position="56"/>
    </location>
</feature>
<keyword evidence="4" id="KW-1185">Reference proteome</keyword>
<dbReference type="OrthoDB" id="5772823at2"/>
<feature type="signal peptide" evidence="2">
    <location>
        <begin position="1"/>
        <end position="27"/>
    </location>
</feature>
<evidence type="ECO:0008006" key="5">
    <source>
        <dbReference type="Google" id="ProtNLM"/>
    </source>
</evidence>
<dbReference type="AlphaFoldDB" id="A0A2K8U2U6"/>
<evidence type="ECO:0000313" key="4">
    <source>
        <dbReference type="Proteomes" id="UP000232638"/>
    </source>
</evidence>
<proteinExistence type="predicted"/>
<feature type="region of interest" description="Disordered" evidence="1">
    <location>
        <begin position="184"/>
        <end position="216"/>
    </location>
</feature>